<organism evidence="3 4">
    <name type="scientific">Streptomyces buecherae</name>
    <dbReference type="NCBI Taxonomy" id="2763006"/>
    <lineage>
        <taxon>Bacteria</taxon>
        <taxon>Bacillati</taxon>
        <taxon>Actinomycetota</taxon>
        <taxon>Actinomycetes</taxon>
        <taxon>Kitasatosporales</taxon>
        <taxon>Streptomycetaceae</taxon>
        <taxon>Streptomyces</taxon>
    </lineage>
</organism>
<evidence type="ECO:0000313" key="4">
    <source>
        <dbReference type="Proteomes" id="UP000509303"/>
    </source>
</evidence>
<evidence type="ECO:0000256" key="1">
    <source>
        <dbReference type="SAM" id="MobiDB-lite"/>
    </source>
</evidence>
<keyword evidence="2" id="KW-0812">Transmembrane</keyword>
<evidence type="ECO:0000313" key="3">
    <source>
        <dbReference type="EMBL" id="QKW54897.1"/>
    </source>
</evidence>
<feature type="region of interest" description="Disordered" evidence="1">
    <location>
        <begin position="184"/>
        <end position="205"/>
    </location>
</feature>
<sequence>MARRRAVRSRLPGWWPVALGAALGLAGGGTYGALATPEYTATSYVVAVAKDGTDPATALGFAQAYGRITTGGAVLGAAQRTTGTPVDDLRASVRTATSPDAPMIEVTGADARAGRAAATANAVARALAEHANRSERSTGVRLTVFARAVPPTAPTSPSLPISLAVGGCAGGLLGALALLVRPRPAPEPHQASTLDPLPTPGSEPR</sequence>
<name>A0A7H8NJX9_9ACTN</name>
<dbReference type="AlphaFoldDB" id="A0A7H8NJX9"/>
<dbReference type="Proteomes" id="UP000509303">
    <property type="component" value="Chromosome"/>
</dbReference>
<reference evidence="3 4" key="1">
    <citation type="submission" date="2020-06" db="EMBL/GenBank/DDBJ databases">
        <title>Genome mining for natural products.</title>
        <authorList>
            <person name="Zhang B."/>
            <person name="Shi J."/>
            <person name="Ge H."/>
        </authorList>
    </citation>
    <scope>NUCLEOTIDE SEQUENCE [LARGE SCALE GENOMIC DNA]</scope>
    <source>
        <strain evidence="3 4">NA00687</strain>
    </source>
</reference>
<dbReference type="EMBL" id="CP054929">
    <property type="protein sequence ID" value="QKW54897.1"/>
    <property type="molecule type" value="Genomic_DNA"/>
</dbReference>
<keyword evidence="4" id="KW-1185">Reference proteome</keyword>
<feature type="transmembrane region" description="Helical" evidence="2">
    <location>
        <begin position="159"/>
        <end position="180"/>
    </location>
</feature>
<gene>
    <name evidence="3" type="ORF">HUT08_30295</name>
</gene>
<accession>A0A7H8NJX9</accession>
<proteinExistence type="predicted"/>
<keyword evidence="2" id="KW-0472">Membrane</keyword>
<keyword evidence="2" id="KW-1133">Transmembrane helix</keyword>
<evidence type="ECO:0000256" key="2">
    <source>
        <dbReference type="SAM" id="Phobius"/>
    </source>
</evidence>
<protein>
    <submittedName>
        <fullName evidence="3">Lipopolysaccharide biosynthesis protein</fullName>
    </submittedName>
</protein>